<feature type="DNA-binding region" description="OmpR/PhoB-type" evidence="7">
    <location>
        <begin position="132"/>
        <end position="233"/>
    </location>
</feature>
<dbReference type="InterPro" id="IPR011006">
    <property type="entry name" value="CheY-like_superfamily"/>
</dbReference>
<dbReference type="SMART" id="SM00862">
    <property type="entry name" value="Trans_reg_C"/>
    <property type="match status" value="1"/>
</dbReference>
<dbReference type="GO" id="GO:0000156">
    <property type="term" value="F:phosphorelay response regulator activity"/>
    <property type="evidence" value="ECO:0007669"/>
    <property type="project" value="TreeGrafter"/>
</dbReference>
<keyword evidence="4 7" id="KW-0238">DNA-binding</keyword>
<dbReference type="InterPro" id="IPR001789">
    <property type="entry name" value="Sig_transdc_resp-reg_receiver"/>
</dbReference>
<keyword evidence="5" id="KW-0804">Transcription</keyword>
<dbReference type="InterPro" id="IPR039420">
    <property type="entry name" value="WalR-like"/>
</dbReference>
<dbReference type="CDD" id="cd00383">
    <property type="entry name" value="trans_reg_C"/>
    <property type="match status" value="1"/>
</dbReference>
<dbReference type="RefSeq" id="WP_095042997.1">
    <property type="nucleotide sequence ID" value="NZ_LN890655.1"/>
</dbReference>
<dbReference type="InterPro" id="IPR016032">
    <property type="entry name" value="Sig_transdc_resp-reg_C-effctor"/>
</dbReference>
<evidence type="ECO:0000313" key="11">
    <source>
        <dbReference type="Proteomes" id="UP000215027"/>
    </source>
</evidence>
<dbReference type="EMBL" id="LN890655">
    <property type="protein sequence ID" value="CUS03515.2"/>
    <property type="molecule type" value="Genomic_DNA"/>
</dbReference>
<keyword evidence="2" id="KW-0902">Two-component regulatory system</keyword>
<dbReference type="OrthoDB" id="9790669at2"/>
<proteinExistence type="predicted"/>
<evidence type="ECO:0000256" key="2">
    <source>
        <dbReference type="ARBA" id="ARBA00023012"/>
    </source>
</evidence>
<evidence type="ECO:0000259" key="8">
    <source>
        <dbReference type="PROSITE" id="PS50110"/>
    </source>
</evidence>
<dbReference type="Pfam" id="PF00072">
    <property type="entry name" value="Response_reg"/>
    <property type="match status" value="1"/>
</dbReference>
<feature type="domain" description="OmpR/PhoB-type" evidence="9">
    <location>
        <begin position="132"/>
        <end position="233"/>
    </location>
</feature>
<dbReference type="PROSITE" id="PS50110">
    <property type="entry name" value="RESPONSE_REGULATORY"/>
    <property type="match status" value="1"/>
</dbReference>
<dbReference type="SUPFAM" id="SSF46894">
    <property type="entry name" value="C-terminal effector domain of the bipartite response regulators"/>
    <property type="match status" value="1"/>
</dbReference>
<accession>A0A160T486</accession>
<dbReference type="InterPro" id="IPR036388">
    <property type="entry name" value="WH-like_DNA-bd_sf"/>
</dbReference>
<keyword evidence="11" id="KW-1185">Reference proteome</keyword>
<evidence type="ECO:0000256" key="1">
    <source>
        <dbReference type="ARBA" id="ARBA00022553"/>
    </source>
</evidence>
<dbReference type="KEGG" id="pbf:CFX0092_A1637"/>
<dbReference type="Pfam" id="PF00486">
    <property type="entry name" value="Trans_reg_C"/>
    <property type="match status" value="1"/>
</dbReference>
<evidence type="ECO:0000256" key="3">
    <source>
        <dbReference type="ARBA" id="ARBA00023015"/>
    </source>
</evidence>
<evidence type="ECO:0000313" key="10">
    <source>
        <dbReference type="EMBL" id="CUS03515.2"/>
    </source>
</evidence>
<dbReference type="PANTHER" id="PTHR48111">
    <property type="entry name" value="REGULATOR OF RPOS"/>
    <property type="match status" value="1"/>
</dbReference>
<dbReference type="AlphaFoldDB" id="A0A160T486"/>
<dbReference type="SMART" id="SM00448">
    <property type="entry name" value="REC"/>
    <property type="match status" value="1"/>
</dbReference>
<keyword evidence="3" id="KW-0805">Transcription regulation</keyword>
<reference evidence="10" key="1">
    <citation type="submission" date="2016-01" db="EMBL/GenBank/DDBJ databases">
        <authorList>
            <person name="Mcilroy J.S."/>
            <person name="Karst M S."/>
            <person name="Albertsen M."/>
        </authorList>
    </citation>
    <scope>NUCLEOTIDE SEQUENCE</scope>
    <source>
        <strain evidence="10">Cfx-K</strain>
    </source>
</reference>
<evidence type="ECO:0000256" key="5">
    <source>
        <dbReference type="ARBA" id="ARBA00023163"/>
    </source>
</evidence>
<dbReference type="Proteomes" id="UP000215027">
    <property type="component" value="Chromosome I"/>
</dbReference>
<dbReference type="GO" id="GO:0032993">
    <property type="term" value="C:protein-DNA complex"/>
    <property type="evidence" value="ECO:0007669"/>
    <property type="project" value="TreeGrafter"/>
</dbReference>
<dbReference type="Gene3D" id="3.40.50.2300">
    <property type="match status" value="1"/>
</dbReference>
<dbReference type="InterPro" id="IPR001867">
    <property type="entry name" value="OmpR/PhoB-type_DNA-bd"/>
</dbReference>
<gene>
    <name evidence="10" type="ORF">CFX0092_A1637</name>
</gene>
<evidence type="ECO:0000256" key="4">
    <source>
        <dbReference type="ARBA" id="ARBA00023125"/>
    </source>
</evidence>
<evidence type="ECO:0000259" key="9">
    <source>
        <dbReference type="PROSITE" id="PS51755"/>
    </source>
</evidence>
<name>A0A160T486_9CHLR</name>
<dbReference type="PANTHER" id="PTHR48111:SF1">
    <property type="entry name" value="TWO-COMPONENT RESPONSE REGULATOR ORR33"/>
    <property type="match status" value="1"/>
</dbReference>
<feature type="domain" description="Response regulatory" evidence="8">
    <location>
        <begin position="7"/>
        <end position="121"/>
    </location>
</feature>
<dbReference type="GO" id="GO:0006355">
    <property type="term" value="P:regulation of DNA-templated transcription"/>
    <property type="evidence" value="ECO:0007669"/>
    <property type="project" value="InterPro"/>
</dbReference>
<evidence type="ECO:0000256" key="6">
    <source>
        <dbReference type="PROSITE-ProRule" id="PRU00169"/>
    </source>
</evidence>
<dbReference type="PROSITE" id="PS51755">
    <property type="entry name" value="OMPR_PHOB"/>
    <property type="match status" value="1"/>
</dbReference>
<protein>
    <submittedName>
        <fullName evidence="10">OmpR family two-component response regulator</fullName>
    </submittedName>
</protein>
<dbReference type="Gene3D" id="1.10.10.10">
    <property type="entry name" value="Winged helix-like DNA-binding domain superfamily/Winged helix DNA-binding domain"/>
    <property type="match status" value="1"/>
</dbReference>
<dbReference type="GO" id="GO:0005829">
    <property type="term" value="C:cytosol"/>
    <property type="evidence" value="ECO:0007669"/>
    <property type="project" value="TreeGrafter"/>
</dbReference>
<sequence length="248" mass="28597">MTERQQRILAIDDNAYTLRLVEFTLREAGFRPLTAISGEEALARIESDGLPDLAIVDLHMPGISGFEFAHRVHQYSDLPIIMLTAVNHEATIVEGLEEHAEDYVVKPFSPGELVARTKRVLRRIGEFDYDLQPRTRIDERLLIDFPNRTAIVEGKAEALTPTETKLLYILMRKAGHTVPTDYILRRLWPTEPVFEDRLHVHLHRLRRKIEDKKDKSRPRYIISERGAGYSFRDLSREELATDKDGQDG</sequence>
<dbReference type="SUPFAM" id="SSF52172">
    <property type="entry name" value="CheY-like"/>
    <property type="match status" value="1"/>
</dbReference>
<organism evidence="10 11">
    <name type="scientific">Candidatus Promineifilum breve</name>
    <dbReference type="NCBI Taxonomy" id="1806508"/>
    <lineage>
        <taxon>Bacteria</taxon>
        <taxon>Bacillati</taxon>
        <taxon>Chloroflexota</taxon>
        <taxon>Ardenticatenia</taxon>
        <taxon>Candidatus Promineifilales</taxon>
        <taxon>Candidatus Promineifilaceae</taxon>
        <taxon>Candidatus Promineifilum</taxon>
    </lineage>
</organism>
<evidence type="ECO:0000256" key="7">
    <source>
        <dbReference type="PROSITE-ProRule" id="PRU01091"/>
    </source>
</evidence>
<keyword evidence="1 6" id="KW-0597">Phosphoprotein</keyword>
<feature type="modified residue" description="4-aspartylphosphate" evidence="6">
    <location>
        <position position="57"/>
    </location>
</feature>
<dbReference type="GO" id="GO:0000976">
    <property type="term" value="F:transcription cis-regulatory region binding"/>
    <property type="evidence" value="ECO:0007669"/>
    <property type="project" value="TreeGrafter"/>
</dbReference>